<dbReference type="SUPFAM" id="SSF53383">
    <property type="entry name" value="PLP-dependent transferases"/>
    <property type="match status" value="1"/>
</dbReference>
<name>A0AAW9RYU7_9HYPH</name>
<dbReference type="InterPro" id="IPR015421">
    <property type="entry name" value="PyrdxlP-dep_Trfase_major"/>
</dbReference>
<dbReference type="InterPro" id="IPR015424">
    <property type="entry name" value="PyrdxlP-dep_Trfase"/>
</dbReference>
<dbReference type="PANTHER" id="PTHR43586:SF15">
    <property type="entry name" value="BLR3095 PROTEIN"/>
    <property type="match status" value="1"/>
</dbReference>
<dbReference type="Gene3D" id="3.90.1150.10">
    <property type="entry name" value="Aspartate Aminotransferase, domain 1"/>
    <property type="match status" value="1"/>
</dbReference>
<protein>
    <submittedName>
        <fullName evidence="3">Aminotransferase class V-fold PLP-dependent enzyme</fullName>
    </submittedName>
</protein>
<evidence type="ECO:0000256" key="1">
    <source>
        <dbReference type="ARBA" id="ARBA00022898"/>
    </source>
</evidence>
<reference evidence="3 4" key="1">
    <citation type="submission" date="2024-02" db="EMBL/GenBank/DDBJ databases">
        <title>Genome analysis and characterization of Microbaculum marinisediminis sp. nov., isolated from marine sediment.</title>
        <authorList>
            <person name="Du Z.-J."/>
            <person name="Ye Y.-Q."/>
            <person name="Zhang Z.-R."/>
            <person name="Yuan S.-M."/>
            <person name="Zhang X.-Y."/>
        </authorList>
    </citation>
    <scope>NUCLEOTIDE SEQUENCE [LARGE SCALE GENOMIC DNA]</scope>
    <source>
        <strain evidence="3 4">SDUM1044001</strain>
    </source>
</reference>
<evidence type="ECO:0000313" key="4">
    <source>
        <dbReference type="Proteomes" id="UP001378188"/>
    </source>
</evidence>
<keyword evidence="4" id="KW-1185">Reference proteome</keyword>
<keyword evidence="3" id="KW-0032">Aminotransferase</keyword>
<comment type="caution">
    <text evidence="3">The sequence shown here is derived from an EMBL/GenBank/DDBJ whole genome shotgun (WGS) entry which is preliminary data.</text>
</comment>
<proteinExistence type="predicted"/>
<dbReference type="Gene3D" id="3.40.640.10">
    <property type="entry name" value="Type I PLP-dependent aspartate aminotransferase-like (Major domain)"/>
    <property type="match status" value="1"/>
</dbReference>
<dbReference type="AlphaFoldDB" id="A0AAW9RYU7"/>
<accession>A0AAW9RYU7</accession>
<feature type="domain" description="Aminotransferase class V" evidence="2">
    <location>
        <begin position="60"/>
        <end position="235"/>
    </location>
</feature>
<keyword evidence="1" id="KW-0663">Pyridoxal phosphate</keyword>
<keyword evidence="3" id="KW-0808">Transferase</keyword>
<dbReference type="InterPro" id="IPR000192">
    <property type="entry name" value="Aminotrans_V_dom"/>
</dbReference>
<evidence type="ECO:0000313" key="3">
    <source>
        <dbReference type="EMBL" id="MEJ8574093.1"/>
    </source>
</evidence>
<dbReference type="RefSeq" id="WP_340331795.1">
    <property type="nucleotide sequence ID" value="NZ_JAZHOF010000010.1"/>
</dbReference>
<organism evidence="3 4">
    <name type="scientific">Microbaculum marinum</name>
    <dbReference type="NCBI Taxonomy" id="1764581"/>
    <lineage>
        <taxon>Bacteria</taxon>
        <taxon>Pseudomonadati</taxon>
        <taxon>Pseudomonadota</taxon>
        <taxon>Alphaproteobacteria</taxon>
        <taxon>Hyphomicrobiales</taxon>
        <taxon>Tepidamorphaceae</taxon>
        <taxon>Microbaculum</taxon>
    </lineage>
</organism>
<evidence type="ECO:0000259" key="2">
    <source>
        <dbReference type="Pfam" id="PF00266"/>
    </source>
</evidence>
<gene>
    <name evidence="3" type="ORF">V3328_21585</name>
</gene>
<dbReference type="InterPro" id="IPR015422">
    <property type="entry name" value="PyrdxlP-dep_Trfase_small"/>
</dbReference>
<dbReference type="Pfam" id="PF00266">
    <property type="entry name" value="Aminotran_5"/>
    <property type="match status" value="1"/>
</dbReference>
<dbReference type="GO" id="GO:0008483">
    <property type="term" value="F:transaminase activity"/>
    <property type="evidence" value="ECO:0007669"/>
    <property type="project" value="UniProtKB-KW"/>
</dbReference>
<sequence length="389" mass="42053">MSDRDLIPSQRHLFDIPRDMVWLNCAYMSPLMNTSVAAGQAGILAKAHPWTLTPPDFFSTSETARTSFGRLINATADDVAIVPSASYGISVAAANCPVSAGQEIVLLEDQFPSNVYSWRRLAEGRGARVRTVTRAEATGANGAVDWTAALADAIGPDTAIVAAPNCLWTDGSLVDLVAVGQATRKHGAALVLDVTQSAGAYPIDVAAVQPDFMVAASYKWLLGPYALGFLYAAPHRQAGRPIEENWIARAGSENFAGLVDYQDTYQRGARRYDMGERSNFHLMPMAVAALETILGWGVDRIARTLGTRNREIVRRAAELGFSTAPEDFRAPHFLGLRYAEGIPDDLLPRLAAAGVHVSVRGDSIRVTPHLYNDAHDVDRFFSALEEALA</sequence>
<dbReference type="Proteomes" id="UP001378188">
    <property type="component" value="Unassembled WGS sequence"/>
</dbReference>
<dbReference type="EMBL" id="JAZHOF010000010">
    <property type="protein sequence ID" value="MEJ8574093.1"/>
    <property type="molecule type" value="Genomic_DNA"/>
</dbReference>
<dbReference type="PANTHER" id="PTHR43586">
    <property type="entry name" value="CYSTEINE DESULFURASE"/>
    <property type="match status" value="1"/>
</dbReference>